<dbReference type="InterPro" id="IPR001976">
    <property type="entry name" value="Ribosomal_eS24"/>
</dbReference>
<dbReference type="GO" id="GO:0003735">
    <property type="term" value="F:structural constituent of ribosome"/>
    <property type="evidence" value="ECO:0007669"/>
    <property type="project" value="InterPro"/>
</dbReference>
<sequence>MSNAVTIRTRRFLKNPLMSRRQFVLDVHHPGRANVSKADLKEKVAKMFKVKDVDAVVLFHFKTAFGGGKSSGFCCIYNSVEDAKKLHAKHILVRLGLADKVEKKGRKGIKEAKNRAKKVRGLGRRIARKKAKRAE</sequence>
<dbReference type="GO" id="GO:1990904">
    <property type="term" value="C:ribonucleoprotein complex"/>
    <property type="evidence" value="ECO:0007669"/>
    <property type="project" value="UniProtKB-KW"/>
</dbReference>
<dbReference type="AlphaFoldDB" id="A0A7S2SJ55"/>
<evidence type="ECO:0008006" key="4">
    <source>
        <dbReference type="Google" id="ProtNLM"/>
    </source>
</evidence>
<dbReference type="EMBL" id="HBHK01022714">
    <property type="protein sequence ID" value="CAD9700790.1"/>
    <property type="molecule type" value="Transcribed_RNA"/>
</dbReference>
<dbReference type="InterPro" id="IPR012678">
    <property type="entry name" value="Ribosomal_uL23/eL15/eS24_sf"/>
</dbReference>
<proteinExistence type="inferred from homology"/>
<dbReference type="Gene3D" id="3.30.70.3370">
    <property type="match status" value="1"/>
</dbReference>
<keyword evidence="2" id="KW-0687">Ribonucleoprotein</keyword>
<accession>A0A7S2SJ55</accession>
<dbReference type="InterPro" id="IPR053709">
    <property type="entry name" value="eRP_eS24_sf"/>
</dbReference>
<dbReference type="HAMAP" id="MF_00545">
    <property type="entry name" value="Ribosomal_eS24"/>
    <property type="match status" value="1"/>
</dbReference>
<organism evidence="3">
    <name type="scientific">Mucochytrium quahogii</name>
    <dbReference type="NCBI Taxonomy" id="96639"/>
    <lineage>
        <taxon>Eukaryota</taxon>
        <taxon>Sar</taxon>
        <taxon>Stramenopiles</taxon>
        <taxon>Bigyra</taxon>
        <taxon>Labyrinthulomycetes</taxon>
        <taxon>Thraustochytrida</taxon>
        <taxon>Thraustochytriidae</taxon>
        <taxon>Mucochytrium</taxon>
    </lineage>
</organism>
<dbReference type="PANTHER" id="PTHR10496">
    <property type="entry name" value="40S RIBOSOMAL PROTEIN S24"/>
    <property type="match status" value="1"/>
</dbReference>
<protein>
    <recommendedName>
        <fullName evidence="4">40S ribosomal protein S24</fullName>
    </recommendedName>
</protein>
<dbReference type="GO" id="GO:0005840">
    <property type="term" value="C:ribosome"/>
    <property type="evidence" value="ECO:0007669"/>
    <property type="project" value="UniProtKB-KW"/>
</dbReference>
<evidence type="ECO:0000256" key="1">
    <source>
        <dbReference type="ARBA" id="ARBA00022980"/>
    </source>
</evidence>
<dbReference type="GO" id="GO:0006412">
    <property type="term" value="P:translation"/>
    <property type="evidence" value="ECO:0007669"/>
    <property type="project" value="InterPro"/>
</dbReference>
<evidence type="ECO:0000256" key="2">
    <source>
        <dbReference type="ARBA" id="ARBA00023274"/>
    </source>
</evidence>
<name>A0A7S2SJ55_9STRA</name>
<gene>
    <name evidence="3" type="ORF">QSP1433_LOCUS14358</name>
</gene>
<dbReference type="Pfam" id="PF01282">
    <property type="entry name" value="Ribosomal_S24e"/>
    <property type="match status" value="1"/>
</dbReference>
<keyword evidence="1" id="KW-0689">Ribosomal protein</keyword>
<reference evidence="3" key="1">
    <citation type="submission" date="2021-01" db="EMBL/GenBank/DDBJ databases">
        <authorList>
            <person name="Corre E."/>
            <person name="Pelletier E."/>
            <person name="Niang G."/>
            <person name="Scheremetjew M."/>
            <person name="Finn R."/>
            <person name="Kale V."/>
            <person name="Holt S."/>
            <person name="Cochrane G."/>
            <person name="Meng A."/>
            <person name="Brown T."/>
            <person name="Cohen L."/>
        </authorList>
    </citation>
    <scope>NUCLEOTIDE SEQUENCE</scope>
    <source>
        <strain evidence="3">NY070348D</strain>
    </source>
</reference>
<dbReference type="SUPFAM" id="SSF54189">
    <property type="entry name" value="Ribosomal proteins S24e, L23 and L15e"/>
    <property type="match status" value="1"/>
</dbReference>
<evidence type="ECO:0000313" key="3">
    <source>
        <dbReference type="EMBL" id="CAD9700790.1"/>
    </source>
</evidence>